<dbReference type="InterPro" id="IPR027268">
    <property type="entry name" value="Peptidase_M4/M1_CTD_sf"/>
</dbReference>
<comment type="subcellular location">
    <subcellularLocation>
        <location evidence="2">Cell membrane</location>
        <topology evidence="2">Lipid-anchor</topology>
        <topology evidence="2">GPI-anchor</topology>
    </subcellularLocation>
</comment>
<dbReference type="GO" id="GO:0005886">
    <property type="term" value="C:plasma membrane"/>
    <property type="evidence" value="ECO:0007669"/>
    <property type="project" value="UniProtKB-SubCell"/>
</dbReference>
<comment type="catalytic activity">
    <reaction evidence="1">
        <text>Release of an N-terminal amino acid, Xaa-|-Yaa- from a peptide, amide or arylamide. Xaa is preferably Ala, but may be most amino acids including Pro (slow action). When a terminal hydrophobic residue is followed by a prolyl residue, the two may be released as an intact Xaa-Pro dipeptide.</text>
        <dbReference type="EC" id="3.4.11.2"/>
    </reaction>
</comment>
<evidence type="ECO:0000256" key="6">
    <source>
        <dbReference type="ARBA" id="ARBA00022438"/>
    </source>
</evidence>
<sequence>MFSTSIEISIGNYLTRVSAVYKPPGQSLIPIDLDTLTQGCEWFIVADDLNAKHHLWHSRCTNNSAWKNATMLTIPKPGKNYSLPTNYRPISLLSPLYKILEKTIIHKLKDSIGPKIRKEQFAFRNEHSTTLQLINFSDKLTINLNNGEKTAAVFLDVEEAFDHVWHKGLLHKIHQMGTHTNLTKIIDSFLDKRTFRVRQENSLSSIRPITAGVPQGSAKYLGMIYDKNVTFSLHIKSAIRKATKVRGILYPVLAYAGSAWGPTLSKSNWAKVEAVQNIALRTILAAPYYVSNTTLLNTSGLPTILCRRWLAVTYFEPLGARRAFPCLDEPVYKAIFKIRLIHKKGLTSISNMKFMNQINCPSNSDYVVDEFEESPPMSTYLVAYMVSDFVYTEANSENDQVKYRIICNKDLANQTEFAINLGPKALKYHEEYFDEKFPLHKQDMAAKPDLSSGSMENWGLATFHESCLLVDLDVTPIKDVYEIAQLITHELVHPWFGDLVTMKWWTGLWLNEGFAEYASLRGMDFLFPESKYFQVKNVKNFLLVLDQDSLQSAHPLAIAIGKPDEIALISRDPITFAKAPILLHMMNTFLGENTFKQGVRNYIHKYKFSNAEQDDLWCSLTEEAHRQGTLDKNLTVKQIMDTWTLQTGYPVLNVIRDYSAGTVTLSQERYLSIKSNGTDNKTCWWIPITMTTSGDFNQTNPTFWLNCENNNLTTPLAKDNEWVIYNMQMTVLFRVFYDKRNWMGIICTLNDPTKYETIPTLNRVQLIMDSLSFSQVGDMDYEITFQLLKYLKNEKQYTPWFAALSVWRMFDDLLKRTPKLAVLQKNMRDMLSCMYSKYRNMDEKVNGYENIQLQSLVISRACEYKTKDCIQRVLDLFRKWMKSSDPDNNNILPKELKDTICIQAVQYGGEEEWNFLFERYQRSNLPTEKSYMLYALGCTSIESLLLRFLNWSLDESIIPREDAPTVFYSETFNEVGFLVAKEFLYCKIADIYEYYQRQGDSLGEYVNDIASQMKTKEELEELQSFITKSSSYFKEPDSVINQITETINKNIEWTSKFYNKIVPY</sequence>
<evidence type="ECO:0000256" key="17">
    <source>
        <dbReference type="ARBA" id="ARBA00023180"/>
    </source>
</evidence>
<dbReference type="InterPro" id="IPR024571">
    <property type="entry name" value="ERAP1-like_C_dom"/>
</dbReference>
<dbReference type="GeneID" id="100574012"/>
<keyword evidence="24" id="KW-1185">Reference proteome</keyword>
<dbReference type="InterPro" id="IPR034016">
    <property type="entry name" value="M1_APN-typ"/>
</dbReference>
<dbReference type="Pfam" id="PF01433">
    <property type="entry name" value="Peptidase_M1"/>
    <property type="match status" value="1"/>
</dbReference>
<evidence type="ECO:0000256" key="5">
    <source>
        <dbReference type="ARBA" id="ARBA00015611"/>
    </source>
</evidence>
<dbReference type="InterPro" id="IPR001930">
    <property type="entry name" value="Peptidase_M1"/>
</dbReference>
<keyword evidence="11" id="KW-0732">Signal</keyword>
<dbReference type="InterPro" id="IPR050344">
    <property type="entry name" value="Peptidase_M1_aminopeptidases"/>
</dbReference>
<evidence type="ECO:0000256" key="18">
    <source>
        <dbReference type="ARBA" id="ARBA00023288"/>
    </source>
</evidence>
<dbReference type="GO" id="GO:0098552">
    <property type="term" value="C:side of membrane"/>
    <property type="evidence" value="ECO:0007669"/>
    <property type="project" value="UniProtKB-KW"/>
</dbReference>
<dbReference type="Pfam" id="PF00078">
    <property type="entry name" value="RVT_1"/>
    <property type="match status" value="1"/>
</dbReference>
<feature type="binding site" evidence="21">
    <location>
        <position position="512"/>
    </location>
    <ligand>
        <name>Zn(2+)</name>
        <dbReference type="ChEBI" id="CHEBI:29105"/>
        <note>catalytic</note>
    </ligand>
</feature>
<dbReference type="GO" id="GO:0006508">
    <property type="term" value="P:proteolysis"/>
    <property type="evidence" value="ECO:0007669"/>
    <property type="project" value="UniProtKB-KW"/>
</dbReference>
<dbReference type="OrthoDB" id="510539at2759"/>
<dbReference type="GO" id="GO:0042277">
    <property type="term" value="F:peptide binding"/>
    <property type="evidence" value="ECO:0007669"/>
    <property type="project" value="TreeGrafter"/>
</dbReference>
<dbReference type="AlphaFoldDB" id="A0A8R2NLJ6"/>
<evidence type="ECO:0000256" key="3">
    <source>
        <dbReference type="ARBA" id="ARBA00010136"/>
    </source>
</evidence>
<name>A0A8R2NLJ6_ACYPI</name>
<accession>A0A8R2NLJ6</accession>
<keyword evidence="13 21" id="KW-0862">Zinc</keyword>
<dbReference type="SUPFAM" id="SSF55486">
    <property type="entry name" value="Metalloproteases ('zincins'), catalytic domain"/>
    <property type="match status" value="1"/>
</dbReference>
<dbReference type="Gene3D" id="1.25.50.20">
    <property type="match status" value="1"/>
</dbReference>
<comment type="similarity">
    <text evidence="3">Belongs to the peptidase M1 family.</text>
</comment>
<evidence type="ECO:0000256" key="15">
    <source>
        <dbReference type="ARBA" id="ARBA00023136"/>
    </source>
</evidence>
<keyword evidence="6" id="KW-0031">Aminopeptidase</keyword>
<keyword evidence="17" id="KW-0325">Glycoprotein</keyword>
<dbReference type="InterPro" id="IPR014782">
    <property type="entry name" value="Peptidase_M1_dom"/>
</dbReference>
<evidence type="ECO:0000256" key="21">
    <source>
        <dbReference type="PIRSR" id="PIRSR634016-3"/>
    </source>
</evidence>
<evidence type="ECO:0000256" key="13">
    <source>
        <dbReference type="ARBA" id="ARBA00022833"/>
    </source>
</evidence>
<dbReference type="GO" id="GO:0005737">
    <property type="term" value="C:cytoplasm"/>
    <property type="evidence" value="ECO:0007669"/>
    <property type="project" value="TreeGrafter"/>
</dbReference>
<keyword evidence="18" id="KW-0449">Lipoprotein</keyword>
<evidence type="ECO:0000313" key="23">
    <source>
        <dbReference type="EnsemblMetazoa" id="XP_029341341.1"/>
    </source>
</evidence>
<dbReference type="InterPro" id="IPR000477">
    <property type="entry name" value="RT_dom"/>
</dbReference>
<feature type="domain" description="Reverse transcriptase" evidence="22">
    <location>
        <begin position="55"/>
        <end position="314"/>
    </location>
</feature>
<dbReference type="RefSeq" id="XP_029341341.1">
    <property type="nucleotide sequence ID" value="XM_029485481.1"/>
</dbReference>
<dbReference type="Pfam" id="PF17900">
    <property type="entry name" value="Peptidase_M1_N"/>
    <property type="match status" value="1"/>
</dbReference>
<dbReference type="PRINTS" id="PR00756">
    <property type="entry name" value="ALADIPTASE"/>
</dbReference>
<reference evidence="23" key="2">
    <citation type="submission" date="2022-06" db="UniProtKB">
        <authorList>
            <consortium name="EnsemblMetazoa"/>
        </authorList>
    </citation>
    <scope>IDENTIFICATION</scope>
</reference>
<evidence type="ECO:0000256" key="8">
    <source>
        <dbReference type="ARBA" id="ARBA00022622"/>
    </source>
</evidence>
<evidence type="ECO:0000256" key="16">
    <source>
        <dbReference type="ARBA" id="ARBA00023157"/>
    </source>
</evidence>
<keyword evidence="9" id="KW-0645">Protease</keyword>
<dbReference type="FunFam" id="1.25.50.20:FF:000001">
    <property type="entry name" value="Aminopeptidase"/>
    <property type="match status" value="1"/>
</dbReference>
<dbReference type="Proteomes" id="UP000007819">
    <property type="component" value="Chromosome X"/>
</dbReference>
<evidence type="ECO:0000256" key="19">
    <source>
        <dbReference type="ARBA" id="ARBA00042613"/>
    </source>
</evidence>
<dbReference type="FunFam" id="1.10.390.10:FF:000013">
    <property type="entry name" value="Aminopeptidase N"/>
    <property type="match status" value="1"/>
</dbReference>
<keyword evidence="7" id="KW-1003">Cell membrane</keyword>
<dbReference type="GO" id="GO:0008270">
    <property type="term" value="F:zinc ion binding"/>
    <property type="evidence" value="ECO:0007669"/>
    <property type="project" value="InterPro"/>
</dbReference>
<keyword evidence="12" id="KW-0378">Hydrolase</keyword>
<dbReference type="SUPFAM" id="SSF63737">
    <property type="entry name" value="Leukotriene A4 hydrolase N-terminal domain"/>
    <property type="match status" value="1"/>
</dbReference>
<dbReference type="GO" id="GO:0005615">
    <property type="term" value="C:extracellular space"/>
    <property type="evidence" value="ECO:0007669"/>
    <property type="project" value="TreeGrafter"/>
</dbReference>
<dbReference type="Gene3D" id="1.10.390.10">
    <property type="entry name" value="Neutral Protease Domain 2"/>
    <property type="match status" value="1"/>
</dbReference>
<dbReference type="PANTHER" id="PTHR11533">
    <property type="entry name" value="PROTEASE M1 ZINC METALLOPROTEASE"/>
    <property type="match status" value="1"/>
</dbReference>
<evidence type="ECO:0000313" key="24">
    <source>
        <dbReference type="Proteomes" id="UP000007819"/>
    </source>
</evidence>
<dbReference type="Gene3D" id="2.60.40.1910">
    <property type="match status" value="1"/>
</dbReference>
<keyword evidence="16" id="KW-1015">Disulfide bond</keyword>
<dbReference type="PANTHER" id="PTHR11533:SF253">
    <property type="entry name" value="AMINOPEPTIDASE-RELATED"/>
    <property type="match status" value="1"/>
</dbReference>
<feature type="binding site" evidence="21">
    <location>
        <position position="489"/>
    </location>
    <ligand>
        <name>Zn(2+)</name>
        <dbReference type="ChEBI" id="CHEBI:29105"/>
        <note>catalytic</note>
    </ligand>
</feature>
<evidence type="ECO:0000256" key="9">
    <source>
        <dbReference type="ARBA" id="ARBA00022670"/>
    </source>
</evidence>
<keyword evidence="8" id="KW-0336">GPI-anchor</keyword>
<evidence type="ECO:0000256" key="12">
    <source>
        <dbReference type="ARBA" id="ARBA00022801"/>
    </source>
</evidence>
<dbReference type="InterPro" id="IPR042097">
    <property type="entry name" value="Aminopeptidase_N-like_N_sf"/>
</dbReference>
<evidence type="ECO:0000256" key="10">
    <source>
        <dbReference type="ARBA" id="ARBA00022723"/>
    </source>
</evidence>
<dbReference type="Pfam" id="PF11838">
    <property type="entry name" value="ERAP1_C"/>
    <property type="match status" value="1"/>
</dbReference>
<dbReference type="CDD" id="cd09601">
    <property type="entry name" value="M1_APN-Q_like"/>
    <property type="match status" value="1"/>
</dbReference>
<evidence type="ECO:0000256" key="2">
    <source>
        <dbReference type="ARBA" id="ARBA00004609"/>
    </source>
</evidence>
<keyword evidence="14" id="KW-0482">Metalloprotease</keyword>
<dbReference type="Gene3D" id="2.60.40.1730">
    <property type="entry name" value="tricorn interacting facor f3 domain"/>
    <property type="match status" value="1"/>
</dbReference>
<proteinExistence type="inferred from homology"/>
<evidence type="ECO:0000256" key="14">
    <source>
        <dbReference type="ARBA" id="ARBA00023049"/>
    </source>
</evidence>
<dbReference type="KEGG" id="api:100574012"/>
<dbReference type="GO" id="GO:0016285">
    <property type="term" value="F:alanyl aminopeptidase activity"/>
    <property type="evidence" value="ECO:0007669"/>
    <property type="project" value="UniProtKB-EC"/>
</dbReference>
<dbReference type="FunFam" id="2.60.40.1910:FF:000008">
    <property type="entry name" value="Aminopeptidase"/>
    <property type="match status" value="1"/>
</dbReference>
<dbReference type="GO" id="GO:0043171">
    <property type="term" value="P:peptide catabolic process"/>
    <property type="evidence" value="ECO:0007669"/>
    <property type="project" value="TreeGrafter"/>
</dbReference>
<feature type="active site" description="Proton acceptor" evidence="20">
    <location>
        <position position="490"/>
    </location>
</feature>
<evidence type="ECO:0000256" key="20">
    <source>
        <dbReference type="PIRSR" id="PIRSR634016-1"/>
    </source>
</evidence>
<keyword evidence="10 21" id="KW-0479">Metal-binding</keyword>
<keyword evidence="15" id="KW-0472">Membrane</keyword>
<comment type="cofactor">
    <cofactor evidence="21">
        <name>Zn(2+)</name>
        <dbReference type="ChEBI" id="CHEBI:29105"/>
    </cofactor>
    <text evidence="21">Binds 1 zinc ion per subunit.</text>
</comment>
<evidence type="ECO:0000256" key="7">
    <source>
        <dbReference type="ARBA" id="ARBA00022475"/>
    </source>
</evidence>
<dbReference type="GO" id="GO:0070006">
    <property type="term" value="F:metalloaminopeptidase activity"/>
    <property type="evidence" value="ECO:0007669"/>
    <property type="project" value="TreeGrafter"/>
</dbReference>
<dbReference type="EnsemblMetazoa" id="XM_029485481.1">
    <property type="protein sequence ID" value="XP_029341341.1"/>
    <property type="gene ID" value="LOC100574012"/>
</dbReference>
<protein>
    <recommendedName>
        <fullName evidence="5">Aminopeptidase N</fullName>
        <ecNumber evidence="4">3.4.11.2</ecNumber>
    </recommendedName>
    <alternativeName>
        <fullName evidence="19">Microsomal aminopeptidase</fullName>
    </alternativeName>
</protein>
<evidence type="ECO:0000256" key="4">
    <source>
        <dbReference type="ARBA" id="ARBA00012564"/>
    </source>
</evidence>
<evidence type="ECO:0000256" key="11">
    <source>
        <dbReference type="ARBA" id="ARBA00022729"/>
    </source>
</evidence>
<evidence type="ECO:0000259" key="22">
    <source>
        <dbReference type="PROSITE" id="PS50878"/>
    </source>
</evidence>
<dbReference type="PROSITE" id="PS50878">
    <property type="entry name" value="RT_POL"/>
    <property type="match status" value="1"/>
</dbReference>
<reference evidence="24" key="1">
    <citation type="submission" date="2010-06" db="EMBL/GenBank/DDBJ databases">
        <authorList>
            <person name="Jiang H."/>
            <person name="Abraham K."/>
            <person name="Ali S."/>
            <person name="Alsbrooks S.L."/>
            <person name="Anim B.N."/>
            <person name="Anosike U.S."/>
            <person name="Attaway T."/>
            <person name="Bandaranaike D.P."/>
            <person name="Battles P.K."/>
            <person name="Bell S.N."/>
            <person name="Bell A.V."/>
            <person name="Beltran B."/>
            <person name="Bickham C."/>
            <person name="Bustamante Y."/>
            <person name="Caleb T."/>
            <person name="Canada A."/>
            <person name="Cardenas V."/>
            <person name="Carter K."/>
            <person name="Chacko J."/>
            <person name="Chandrabose M.N."/>
            <person name="Chavez D."/>
            <person name="Chavez A."/>
            <person name="Chen L."/>
            <person name="Chu H.-S."/>
            <person name="Claassen K.J."/>
            <person name="Cockrell R."/>
            <person name="Collins M."/>
            <person name="Cooper J.A."/>
            <person name="Cree A."/>
            <person name="Curry S.M."/>
            <person name="Da Y."/>
            <person name="Dao M.D."/>
            <person name="Das B."/>
            <person name="Davila M.-L."/>
            <person name="Davy-Carroll L."/>
            <person name="Denson S."/>
            <person name="Dinh H."/>
            <person name="Ebong V.E."/>
            <person name="Edwards J.R."/>
            <person name="Egan A."/>
            <person name="El-Daye J."/>
            <person name="Escobedo L."/>
            <person name="Fernandez S."/>
            <person name="Fernando P.R."/>
            <person name="Flagg N."/>
            <person name="Forbes L.D."/>
            <person name="Fowler R.G."/>
            <person name="Fu Q."/>
            <person name="Gabisi R.A."/>
            <person name="Ganer J."/>
            <person name="Garbino Pronczuk A."/>
            <person name="Garcia R.M."/>
            <person name="Garner T."/>
            <person name="Garrett T.E."/>
            <person name="Gonzalez D.A."/>
            <person name="Hamid H."/>
            <person name="Hawkins E.S."/>
            <person name="Hirani K."/>
            <person name="Hogues M.E."/>
            <person name="Hollins B."/>
            <person name="Hsiao C.-H."/>
            <person name="Jabil R."/>
            <person name="James M.L."/>
            <person name="Jhangiani S.N."/>
            <person name="Johnson B."/>
            <person name="Johnson Q."/>
            <person name="Joshi V."/>
            <person name="Kalu J.B."/>
            <person name="Kam C."/>
            <person name="Kashfia A."/>
            <person name="Keebler J."/>
            <person name="Kisamo H."/>
            <person name="Kovar C.L."/>
            <person name="Lago L.A."/>
            <person name="Lai C.-Y."/>
            <person name="Laidlaw J."/>
            <person name="Lara F."/>
            <person name="Le T.-K."/>
            <person name="Lee S.L."/>
            <person name="Legall F.H."/>
            <person name="Lemon S.J."/>
            <person name="Lewis L.R."/>
            <person name="Li B."/>
            <person name="Liu Y."/>
            <person name="Liu Y.-S."/>
            <person name="Lopez J."/>
            <person name="Lozado R.J."/>
            <person name="Lu J."/>
            <person name="Madu R.C."/>
            <person name="Maheshwari M."/>
            <person name="Maheshwari R."/>
            <person name="Malloy K."/>
            <person name="Martinez E."/>
            <person name="Mathew T."/>
            <person name="Mercado I.C."/>
            <person name="Mercado C."/>
            <person name="Meyer B."/>
            <person name="Montgomery K."/>
            <person name="Morgan M.B."/>
            <person name="Munidasa M."/>
            <person name="Nazareth L.V."/>
            <person name="Nelson J."/>
            <person name="Ng B.M."/>
            <person name="Nguyen N.B."/>
            <person name="Nguyen P.Q."/>
            <person name="Nguyen T."/>
            <person name="Obregon M."/>
            <person name="Okwuonu G.O."/>
            <person name="Onwere C.G."/>
            <person name="Orozco G."/>
            <person name="Parra A."/>
            <person name="Patel S."/>
            <person name="Patil S."/>
            <person name="Perez A."/>
            <person name="Perez Y."/>
            <person name="Pham C."/>
            <person name="Primus E.L."/>
            <person name="Pu L.-L."/>
            <person name="Puazo M."/>
            <person name="Qin X."/>
            <person name="Quiroz J.B."/>
            <person name="Reese J."/>
            <person name="Richards S."/>
            <person name="Rives C.M."/>
            <person name="Robberts R."/>
            <person name="Ruiz S.J."/>
            <person name="Ruiz M.J."/>
            <person name="Santibanez J."/>
            <person name="Schneider B.W."/>
            <person name="Sisson I."/>
            <person name="Smith M."/>
            <person name="Sodergren E."/>
            <person name="Song X.-Z."/>
            <person name="Song B.B."/>
            <person name="Summersgill H."/>
            <person name="Thelus R."/>
            <person name="Thornton R.D."/>
            <person name="Trejos Z.Y."/>
            <person name="Usmani K."/>
            <person name="Vattathil S."/>
            <person name="Villasana D."/>
            <person name="Walker D.L."/>
            <person name="Wang S."/>
            <person name="Wang K."/>
            <person name="White C.S."/>
            <person name="Williams A.C."/>
            <person name="Williamson J."/>
            <person name="Wilson K."/>
            <person name="Woghiren I.O."/>
            <person name="Woodworth J.R."/>
            <person name="Worley K.C."/>
            <person name="Wright R.A."/>
            <person name="Wu W."/>
            <person name="Young L."/>
            <person name="Zhang L."/>
            <person name="Zhang J."/>
            <person name="Zhu Y."/>
            <person name="Muzny D.M."/>
            <person name="Weinstock G."/>
            <person name="Gibbs R.A."/>
        </authorList>
    </citation>
    <scope>NUCLEOTIDE SEQUENCE [LARGE SCALE GENOMIC DNA]</scope>
    <source>
        <strain evidence="24">LSR1</strain>
    </source>
</reference>
<evidence type="ECO:0000256" key="1">
    <source>
        <dbReference type="ARBA" id="ARBA00000098"/>
    </source>
</evidence>
<feature type="binding site" evidence="21">
    <location>
        <position position="493"/>
    </location>
    <ligand>
        <name>Zn(2+)</name>
        <dbReference type="ChEBI" id="CHEBI:29105"/>
        <note>catalytic</note>
    </ligand>
</feature>
<dbReference type="InterPro" id="IPR045357">
    <property type="entry name" value="Aminopeptidase_N-like_N"/>
</dbReference>
<organism evidence="23 24">
    <name type="scientific">Acyrthosiphon pisum</name>
    <name type="common">Pea aphid</name>
    <dbReference type="NCBI Taxonomy" id="7029"/>
    <lineage>
        <taxon>Eukaryota</taxon>
        <taxon>Metazoa</taxon>
        <taxon>Ecdysozoa</taxon>
        <taxon>Arthropoda</taxon>
        <taxon>Hexapoda</taxon>
        <taxon>Insecta</taxon>
        <taxon>Pterygota</taxon>
        <taxon>Neoptera</taxon>
        <taxon>Paraneoptera</taxon>
        <taxon>Hemiptera</taxon>
        <taxon>Sternorrhyncha</taxon>
        <taxon>Aphidomorpha</taxon>
        <taxon>Aphidoidea</taxon>
        <taxon>Aphididae</taxon>
        <taxon>Macrosiphini</taxon>
        <taxon>Acyrthosiphon</taxon>
    </lineage>
</organism>
<dbReference type="EC" id="3.4.11.2" evidence="4"/>